<dbReference type="EMBL" id="UOFX01000070">
    <property type="protein sequence ID" value="VAX10304.1"/>
    <property type="molecule type" value="Genomic_DNA"/>
</dbReference>
<accession>A0A3B1BEI9</accession>
<evidence type="ECO:0000256" key="1">
    <source>
        <dbReference type="SAM" id="MobiDB-lite"/>
    </source>
</evidence>
<name>A0A3B1BEI9_9ZZZZ</name>
<gene>
    <name evidence="2" type="ORF">MNBD_GAMMA26-1487</name>
</gene>
<sequence>MAKPNYAFEKRQKEIAKKKKKEEKRLQKAGAGDAPTQDVQSTLGSTDKAATTGDT</sequence>
<feature type="compositionally biased region" description="Polar residues" evidence="1">
    <location>
        <begin position="37"/>
        <end position="55"/>
    </location>
</feature>
<proteinExistence type="predicted"/>
<reference evidence="2" key="1">
    <citation type="submission" date="2018-06" db="EMBL/GenBank/DDBJ databases">
        <authorList>
            <person name="Zhirakovskaya E."/>
        </authorList>
    </citation>
    <scope>NUCLEOTIDE SEQUENCE</scope>
</reference>
<protein>
    <submittedName>
        <fullName evidence="2">Uncharacterized protein</fullName>
    </submittedName>
</protein>
<evidence type="ECO:0000313" key="2">
    <source>
        <dbReference type="EMBL" id="VAX10304.1"/>
    </source>
</evidence>
<feature type="region of interest" description="Disordered" evidence="1">
    <location>
        <begin position="1"/>
        <end position="55"/>
    </location>
</feature>
<dbReference type="AlphaFoldDB" id="A0A3B1BEI9"/>
<organism evidence="2">
    <name type="scientific">hydrothermal vent metagenome</name>
    <dbReference type="NCBI Taxonomy" id="652676"/>
    <lineage>
        <taxon>unclassified sequences</taxon>
        <taxon>metagenomes</taxon>
        <taxon>ecological metagenomes</taxon>
    </lineage>
</organism>